<dbReference type="SMART" id="SM00388">
    <property type="entry name" value="HisKA"/>
    <property type="match status" value="1"/>
</dbReference>
<keyword evidence="5 12" id="KW-0597">Phosphoprotein</keyword>
<feature type="transmembrane region" description="Helical" evidence="14">
    <location>
        <begin position="261"/>
        <end position="282"/>
    </location>
</feature>
<dbReference type="SMART" id="SM00448">
    <property type="entry name" value="REC"/>
    <property type="match status" value="2"/>
</dbReference>
<feature type="domain" description="PAS" evidence="17">
    <location>
        <begin position="464"/>
        <end position="511"/>
    </location>
</feature>
<dbReference type="EC" id="2.7.13.3" evidence="3"/>
<dbReference type="InterPro" id="IPR036890">
    <property type="entry name" value="HATPase_C_sf"/>
</dbReference>
<dbReference type="PANTHER" id="PTHR45339">
    <property type="entry name" value="HYBRID SIGNAL TRANSDUCTION HISTIDINE KINASE J"/>
    <property type="match status" value="1"/>
</dbReference>
<accession>A0ABU9CBL3</accession>
<dbReference type="CDD" id="cd00130">
    <property type="entry name" value="PAS"/>
    <property type="match status" value="2"/>
</dbReference>
<dbReference type="NCBIfam" id="TIGR00229">
    <property type="entry name" value="sensory_box"/>
    <property type="match status" value="2"/>
</dbReference>
<dbReference type="InterPro" id="IPR011006">
    <property type="entry name" value="CheY-like_superfamily"/>
</dbReference>
<dbReference type="Gene3D" id="3.30.450.20">
    <property type="entry name" value="PAS domain"/>
    <property type="match status" value="3"/>
</dbReference>
<evidence type="ECO:0000256" key="2">
    <source>
        <dbReference type="ARBA" id="ARBA00004651"/>
    </source>
</evidence>
<keyword evidence="8" id="KW-0067">ATP-binding</keyword>
<evidence type="ECO:0000256" key="9">
    <source>
        <dbReference type="ARBA" id="ARBA00022989"/>
    </source>
</evidence>
<evidence type="ECO:0000256" key="13">
    <source>
        <dbReference type="SAM" id="MobiDB-lite"/>
    </source>
</evidence>
<evidence type="ECO:0000259" key="18">
    <source>
        <dbReference type="PROSITE" id="PS50113"/>
    </source>
</evidence>
<keyword evidence="20" id="KW-1185">Reference proteome</keyword>
<comment type="catalytic activity">
    <reaction evidence="1">
        <text>ATP + protein L-histidine = ADP + protein N-phospho-L-histidine.</text>
        <dbReference type="EC" id="2.7.13.3"/>
    </reaction>
</comment>
<dbReference type="Gene3D" id="1.10.287.130">
    <property type="match status" value="1"/>
</dbReference>
<keyword evidence="10" id="KW-0902">Two-component regulatory system</keyword>
<dbReference type="CDD" id="cd17546">
    <property type="entry name" value="REC_hyHK_CKI1_RcsC-like"/>
    <property type="match status" value="2"/>
</dbReference>
<feature type="region of interest" description="Disordered" evidence="13">
    <location>
        <begin position="1138"/>
        <end position="1158"/>
    </location>
</feature>
<dbReference type="InterPro" id="IPR001789">
    <property type="entry name" value="Sig_transdc_resp-reg_receiver"/>
</dbReference>
<dbReference type="Pfam" id="PF13188">
    <property type="entry name" value="PAS_8"/>
    <property type="match status" value="1"/>
</dbReference>
<evidence type="ECO:0000256" key="5">
    <source>
        <dbReference type="ARBA" id="ARBA00022553"/>
    </source>
</evidence>
<dbReference type="SMART" id="SM00387">
    <property type="entry name" value="HATPase_c"/>
    <property type="match status" value="1"/>
</dbReference>
<feature type="transmembrane region" description="Helical" evidence="14">
    <location>
        <begin position="20"/>
        <end position="41"/>
    </location>
</feature>
<dbReference type="RefSeq" id="WP_341408925.1">
    <property type="nucleotide sequence ID" value="NZ_JBBUTH010000001.1"/>
</dbReference>
<protein>
    <recommendedName>
        <fullName evidence="3">histidine kinase</fullName>
        <ecNumber evidence="3">2.7.13.3</ecNumber>
    </recommendedName>
</protein>
<evidence type="ECO:0000256" key="3">
    <source>
        <dbReference type="ARBA" id="ARBA00012438"/>
    </source>
</evidence>
<dbReference type="Proteomes" id="UP001365405">
    <property type="component" value="Unassembled WGS sequence"/>
</dbReference>
<evidence type="ECO:0000256" key="12">
    <source>
        <dbReference type="PROSITE-ProRule" id="PRU00169"/>
    </source>
</evidence>
<comment type="caution">
    <text evidence="19">The sequence shown here is derived from an EMBL/GenBank/DDBJ whole genome shotgun (WGS) entry which is preliminary data.</text>
</comment>
<dbReference type="EMBL" id="JBBUTH010000001">
    <property type="protein sequence ID" value="MEK8049254.1"/>
    <property type="molecule type" value="Genomic_DNA"/>
</dbReference>
<dbReference type="Pfam" id="PF13426">
    <property type="entry name" value="PAS_9"/>
    <property type="match status" value="1"/>
</dbReference>
<dbReference type="CDD" id="cd00082">
    <property type="entry name" value="HisKA"/>
    <property type="match status" value="1"/>
</dbReference>
<dbReference type="SMART" id="SM00091">
    <property type="entry name" value="PAS"/>
    <property type="match status" value="2"/>
</dbReference>
<dbReference type="Pfam" id="PF00072">
    <property type="entry name" value="Response_reg"/>
    <property type="match status" value="2"/>
</dbReference>
<feature type="modified residue" description="4-aspartylphosphate" evidence="12">
    <location>
        <position position="916"/>
    </location>
</feature>
<feature type="compositionally biased region" description="Basic and acidic residues" evidence="13">
    <location>
        <begin position="1145"/>
        <end position="1154"/>
    </location>
</feature>
<dbReference type="Pfam" id="PF02518">
    <property type="entry name" value="HATPase_c"/>
    <property type="match status" value="1"/>
</dbReference>
<evidence type="ECO:0000256" key="11">
    <source>
        <dbReference type="ARBA" id="ARBA00023136"/>
    </source>
</evidence>
<feature type="domain" description="Response regulatory" evidence="16">
    <location>
        <begin position="862"/>
        <end position="983"/>
    </location>
</feature>
<keyword evidence="6 14" id="KW-0812">Transmembrane</keyword>
<dbReference type="SUPFAM" id="SSF55874">
    <property type="entry name" value="ATPase domain of HSP90 chaperone/DNA topoisomerase II/histidine kinase"/>
    <property type="match status" value="1"/>
</dbReference>
<gene>
    <name evidence="19" type="ORF">AACH10_03285</name>
</gene>
<feature type="domain" description="Histidine kinase" evidence="15">
    <location>
        <begin position="625"/>
        <end position="845"/>
    </location>
</feature>
<evidence type="ECO:0000259" key="15">
    <source>
        <dbReference type="PROSITE" id="PS50109"/>
    </source>
</evidence>
<dbReference type="CDD" id="cd16922">
    <property type="entry name" value="HATPase_EvgS-ArcB-TorS-like"/>
    <property type="match status" value="1"/>
</dbReference>
<dbReference type="SUPFAM" id="SSF47384">
    <property type="entry name" value="Homodimeric domain of signal transducing histidine kinase"/>
    <property type="match status" value="1"/>
</dbReference>
<keyword evidence="11 14" id="KW-0472">Membrane</keyword>
<dbReference type="InterPro" id="IPR001610">
    <property type="entry name" value="PAC"/>
</dbReference>
<dbReference type="PROSITE" id="PS50113">
    <property type="entry name" value="PAC"/>
    <property type="match status" value="1"/>
</dbReference>
<evidence type="ECO:0000259" key="17">
    <source>
        <dbReference type="PROSITE" id="PS50112"/>
    </source>
</evidence>
<dbReference type="Gene3D" id="1.20.5.430">
    <property type="match status" value="1"/>
</dbReference>
<name>A0ABU9CBL3_9BURK</name>
<dbReference type="Pfam" id="PF00512">
    <property type="entry name" value="HisKA"/>
    <property type="match status" value="1"/>
</dbReference>
<dbReference type="InterPro" id="IPR005467">
    <property type="entry name" value="His_kinase_dom"/>
</dbReference>
<dbReference type="InterPro" id="IPR035965">
    <property type="entry name" value="PAS-like_dom_sf"/>
</dbReference>
<evidence type="ECO:0000259" key="16">
    <source>
        <dbReference type="PROSITE" id="PS50110"/>
    </source>
</evidence>
<dbReference type="SUPFAM" id="SSF52172">
    <property type="entry name" value="CheY-like"/>
    <property type="match status" value="2"/>
</dbReference>
<sequence length="1292" mass="139309">MPPAPASVAAPADSLALRTLITRTIWLVLLPLVLLAGWLAADRVREVWRRQAQDAQGLAQAIAAGMDTAMTARMDTLKALAASPLLDEPGDLRAFHRNAQGFVQAHGSQLLLVAPDGAMQLNTRLPYGAPLPPLLRPQGRAALPEALRTGEPAVGDVVAAPAAGVRLFAIAVPVLRDGQAVRVLITTVDVAQIQRRLDLRSLPAGWGVTVVDSVGTVVAQRAPASAPAEAMREADLYTATLQRVPWRVSVTIPPEVSRLPLLAASLTLGGLLGVATAAGLLGGRLASRRLTQDLAALSAESHAPPPDGARSPIREVAQVQQRLDEATQARERDAATLRDSEQRFRRLFDNSPMPQALVSSQGRVLAVNGRFTEIFGYTREDCPTIDDWARQAYPDPALRQSMARRRARAVDEAATHGRVGGVSEFPVRCKDGSVRIAVSEIVAVGDDRLLTLRDVSQRVQAERALRKLSLAVEQSPESIVITDLEARVEYVNEAFVRTTGYGRDEVQGRNLRMLQSGQTPPDTYARMWQALTAGRPWQGEWVNRRKDGSSYVEYAIVSPMRDQDGVTVNYVAVQEDITEKKRIAHELDQHRHHLEALVARRTHELEAAREAAVSASRAKSAFLANMSHEIRTPMNAIIGLTHLMRRDARDTLQRERLAKVGVAARHLLQLINDVLDLSKIEAGKMTLEDTEFTLDELLAGVFEMVGETARGKGLELVLDTDHLPSRMRGDPVRLSQALINLLSNAVKFTAQGWVRLRGELLSQRGDRLQVRFEVQDTGEGIAPERQAALFSAFEQADNSITRRHGGSGLGLALTRHLAGMMGGEVGLHSVPGEGSRFWFTATLGRAAEAGDRAGPLSLQGLRALLVDDLPEARQAIADQLQMLGLVVHTETGGEPALRRLEAEMTAARPFDVLLLDWRMAPLDGIATLQQARAMLGDGLPPAILVTAFDDADMWAQARAASFDAILVKPITPSTLNDALARVLRRSGAAWPLPVDAAGDEGEALLRERHAGQRVLLVEDNPINQEVAEELLHGTGLVVETADDGSVAVAMARSRSYDLVLMDVQMPGMDGLAATRAIREQVGSALPIVAMTANAFGEDRRLCLEAGMNDHVAKPVDPQRLYATLLRWLPLRTADTPAAAAPVERQGGRPDERPARPAPASASLAERLLVVEGFDLALALHHVGGSMAVLGRVLRRFVDSYRDGTPALRGELGAANLNTWRAACHSVCGACGAVGARVLAEQLMALQALAEAGPATPGPDTLAELQSGGQQVDLDLRALVQRLAIELNIGLDA</sequence>
<dbReference type="PANTHER" id="PTHR45339:SF1">
    <property type="entry name" value="HYBRID SIGNAL TRANSDUCTION HISTIDINE KINASE J"/>
    <property type="match status" value="1"/>
</dbReference>
<evidence type="ECO:0000256" key="7">
    <source>
        <dbReference type="ARBA" id="ARBA00022741"/>
    </source>
</evidence>
<dbReference type="InterPro" id="IPR004358">
    <property type="entry name" value="Sig_transdc_His_kin-like_C"/>
</dbReference>
<keyword evidence="9 14" id="KW-1133">Transmembrane helix</keyword>
<evidence type="ECO:0000256" key="1">
    <source>
        <dbReference type="ARBA" id="ARBA00000085"/>
    </source>
</evidence>
<dbReference type="InterPro" id="IPR003594">
    <property type="entry name" value="HATPase_dom"/>
</dbReference>
<feature type="modified residue" description="4-aspartylphosphate" evidence="12">
    <location>
        <position position="1062"/>
    </location>
</feature>
<keyword evidence="7" id="KW-0547">Nucleotide-binding</keyword>
<dbReference type="Gene3D" id="3.30.565.10">
    <property type="entry name" value="Histidine kinase-like ATPase, C-terminal domain"/>
    <property type="match status" value="1"/>
</dbReference>
<evidence type="ECO:0000313" key="20">
    <source>
        <dbReference type="Proteomes" id="UP001365405"/>
    </source>
</evidence>
<evidence type="ECO:0000256" key="14">
    <source>
        <dbReference type="SAM" id="Phobius"/>
    </source>
</evidence>
<evidence type="ECO:0000256" key="10">
    <source>
        <dbReference type="ARBA" id="ARBA00023012"/>
    </source>
</evidence>
<reference evidence="19 20" key="1">
    <citation type="submission" date="2024-04" db="EMBL/GenBank/DDBJ databases">
        <title>Novel species of the genus Ideonella isolated from streams.</title>
        <authorList>
            <person name="Lu H."/>
        </authorList>
    </citation>
    <scope>NUCLEOTIDE SEQUENCE [LARGE SCALE GENOMIC DNA]</scope>
    <source>
        <strain evidence="19 20">DXS22W</strain>
    </source>
</reference>
<dbReference type="InterPro" id="IPR000700">
    <property type="entry name" value="PAS-assoc_C"/>
</dbReference>
<dbReference type="SUPFAM" id="SSF47226">
    <property type="entry name" value="Histidine-containing phosphotransfer domain, HPT domain"/>
    <property type="match status" value="1"/>
</dbReference>
<evidence type="ECO:0000256" key="8">
    <source>
        <dbReference type="ARBA" id="ARBA00022840"/>
    </source>
</evidence>
<feature type="domain" description="PAC" evidence="18">
    <location>
        <begin position="535"/>
        <end position="589"/>
    </location>
</feature>
<dbReference type="InterPro" id="IPR000014">
    <property type="entry name" value="PAS"/>
</dbReference>
<dbReference type="SMART" id="SM00086">
    <property type="entry name" value="PAC"/>
    <property type="match status" value="2"/>
</dbReference>
<proteinExistence type="predicted"/>
<dbReference type="InterPro" id="IPR036641">
    <property type="entry name" value="HPT_dom_sf"/>
</dbReference>
<feature type="domain" description="Response regulatory" evidence="16">
    <location>
        <begin position="1013"/>
        <end position="1128"/>
    </location>
</feature>
<dbReference type="PROSITE" id="PS50109">
    <property type="entry name" value="HIS_KIN"/>
    <property type="match status" value="1"/>
</dbReference>
<dbReference type="InterPro" id="IPR036097">
    <property type="entry name" value="HisK_dim/P_sf"/>
</dbReference>
<organism evidence="19 20">
    <name type="scientific">Pseudaquabacterium inlustre</name>
    <dbReference type="NCBI Taxonomy" id="2984192"/>
    <lineage>
        <taxon>Bacteria</taxon>
        <taxon>Pseudomonadati</taxon>
        <taxon>Pseudomonadota</taxon>
        <taxon>Betaproteobacteria</taxon>
        <taxon>Burkholderiales</taxon>
        <taxon>Sphaerotilaceae</taxon>
        <taxon>Pseudaquabacterium</taxon>
    </lineage>
</organism>
<dbReference type="PRINTS" id="PR00344">
    <property type="entry name" value="BCTRLSENSOR"/>
</dbReference>
<dbReference type="Gene3D" id="3.40.50.2300">
    <property type="match status" value="2"/>
</dbReference>
<evidence type="ECO:0000256" key="4">
    <source>
        <dbReference type="ARBA" id="ARBA00022475"/>
    </source>
</evidence>
<evidence type="ECO:0000256" key="6">
    <source>
        <dbReference type="ARBA" id="ARBA00022692"/>
    </source>
</evidence>
<keyword evidence="4" id="KW-1003">Cell membrane</keyword>
<dbReference type="PROSITE" id="PS50110">
    <property type="entry name" value="RESPONSE_REGULATORY"/>
    <property type="match status" value="2"/>
</dbReference>
<feature type="domain" description="PAS" evidence="17">
    <location>
        <begin position="340"/>
        <end position="381"/>
    </location>
</feature>
<comment type="subcellular location">
    <subcellularLocation>
        <location evidence="2">Cell membrane</location>
        <topology evidence="2">Multi-pass membrane protein</topology>
    </subcellularLocation>
</comment>
<dbReference type="PROSITE" id="PS50112">
    <property type="entry name" value="PAS"/>
    <property type="match status" value="2"/>
</dbReference>
<dbReference type="Gene3D" id="1.20.120.160">
    <property type="entry name" value="HPT domain"/>
    <property type="match status" value="1"/>
</dbReference>
<dbReference type="InterPro" id="IPR003661">
    <property type="entry name" value="HisK_dim/P_dom"/>
</dbReference>
<dbReference type="SUPFAM" id="SSF55785">
    <property type="entry name" value="PYP-like sensor domain (PAS domain)"/>
    <property type="match status" value="2"/>
</dbReference>
<evidence type="ECO:0000313" key="19">
    <source>
        <dbReference type="EMBL" id="MEK8049254.1"/>
    </source>
</evidence>